<dbReference type="AlphaFoldDB" id="A0A4V2SGK1"/>
<sequence length="445" mass="48243">MSGLHLVSCYLRGDAFVDGFLRELEADLQALDQRLIVLPTYSPVQGADALPFIETSYTLDGYRRMAPGDGDAGTGLLPEALSDAEQAWTHHPRSPRQHRASVAAAQRFFGRLLDELEPDTVSVWNPTVPQGRLLQLASLARAIPCYGIERGVFAETMMLESREVGAQADVALCTALRSMLAACPEDGAAFDAVREHYAQRDFARYAAASRCAGAELRAQLGIPAQAPVVVLALSASAANWLPRTLPGARFASPWFDSAEAAANALLQALPPEAFLVVQNHPLDRGHCRLPRHPRMRHVERVHIKTLFDLADLLCFMGSTTVQHEALLEGKPVLLLSRSQLSGQGVAYEYHGGELAPLLAGALRREGHEAHRAAAARYVPALFRHVLYGRGDSPACQRPADLARHLAGLESFHPAGVEIRIQRWLGAAGQDLKAAEAASKRMGAYA</sequence>
<dbReference type="Proteomes" id="UP000295106">
    <property type="component" value="Unassembled WGS sequence"/>
</dbReference>
<dbReference type="GeneID" id="99685907"/>
<organism evidence="1 2">
    <name type="scientific">Rubrivivax gelatinosus</name>
    <name type="common">Rhodocyclus gelatinosus</name>
    <name type="synonym">Rhodopseudomonas gelatinosa</name>
    <dbReference type="NCBI Taxonomy" id="28068"/>
    <lineage>
        <taxon>Bacteria</taxon>
        <taxon>Pseudomonadati</taxon>
        <taxon>Pseudomonadota</taxon>
        <taxon>Betaproteobacteria</taxon>
        <taxon>Burkholderiales</taxon>
        <taxon>Sphaerotilaceae</taxon>
        <taxon>Rubrivivax</taxon>
    </lineage>
</organism>
<dbReference type="SUPFAM" id="SSF53756">
    <property type="entry name" value="UDP-Glycosyltransferase/glycogen phosphorylase"/>
    <property type="match status" value="1"/>
</dbReference>
<evidence type="ECO:0000313" key="2">
    <source>
        <dbReference type="Proteomes" id="UP000295106"/>
    </source>
</evidence>
<dbReference type="RefSeq" id="WP_132648155.1">
    <property type="nucleotide sequence ID" value="NZ_CP181386.1"/>
</dbReference>
<proteinExistence type="predicted"/>
<dbReference type="EMBL" id="SLXD01000009">
    <property type="protein sequence ID" value="TCP01568.1"/>
    <property type="molecule type" value="Genomic_DNA"/>
</dbReference>
<evidence type="ECO:0008006" key="3">
    <source>
        <dbReference type="Google" id="ProtNLM"/>
    </source>
</evidence>
<protein>
    <recommendedName>
        <fullName evidence="3">Capsule polysaccharide biosynthesis protein</fullName>
    </recommendedName>
</protein>
<gene>
    <name evidence="1" type="ORF">EV684_109207</name>
</gene>
<reference evidence="1 2" key="1">
    <citation type="submission" date="2019-03" db="EMBL/GenBank/DDBJ databases">
        <title>Genomic Encyclopedia of Type Strains, Phase IV (KMG-IV): sequencing the most valuable type-strain genomes for metagenomic binning, comparative biology and taxonomic classification.</title>
        <authorList>
            <person name="Goeker M."/>
        </authorList>
    </citation>
    <scope>NUCLEOTIDE SEQUENCE [LARGE SCALE GENOMIC DNA]</scope>
    <source>
        <strain evidence="1 2">DSM 1709</strain>
    </source>
</reference>
<accession>A0A4V2SGK1</accession>
<comment type="caution">
    <text evidence="1">The sequence shown here is derived from an EMBL/GenBank/DDBJ whole genome shotgun (WGS) entry which is preliminary data.</text>
</comment>
<name>A0A4V2SGK1_RUBGE</name>
<evidence type="ECO:0000313" key="1">
    <source>
        <dbReference type="EMBL" id="TCP01568.1"/>
    </source>
</evidence>